<evidence type="ECO:0000313" key="10">
    <source>
        <dbReference type="Proteomes" id="UP000652761"/>
    </source>
</evidence>
<sequence length="606" mass="65470">MSALSATLLLLGLHLLSVCTSTTAADASGSTSPTAACRTSVYPKLCRAVLAPLPFPGNSYSFGQLSIKQALKQARRTSAMLDRLLSPGGTARSRRIGGGAGALALEDCRQLTRLNAGYLEEVESKLGGGLLTLSGTEADHVRALMSALVTNQQTCFDGLQAAAAAASQSSSPSPLPIPEVLAPLANATQVYSVSLELVTSALSRKGRSPANGVGFVPGQHYQAWQRTARPLPIPSRLKAVGEEVPLNGSVCDLFVCHDVVPAGLRFDGRQLAEGDLWRVRVNSSVVVAKDGSGNFTTISDAIAAAPNRTDVVEDGYFKIVVREGVYQENVVVGREKKNLFLVGAGINRTVITGNRSVYDNYTTYNSATFAVHGERFIAMDITFENTAGPEKHQAVAMRNSADLSTFYRCRFMGYQDTLYAHSLRQFYRDCDVYGTIDFIFGNAASVFQNCRIYASKPMANQVNAVTAQGRTHPNQTTGFSIHNCTVGAAPDLAADPSSAPTYLGRPWKEYSRTVYMQSYIDGLIQPAGWLEWNGTFALSTLYYGEFSNSGPGANTSQRVQWPGYSRMDASEAMKFTVYNFTMGDIWLPYTKVPYSGGLLNRNPSYH</sequence>
<evidence type="ECO:0000256" key="7">
    <source>
        <dbReference type="RuleBase" id="RU000589"/>
    </source>
</evidence>
<keyword evidence="5 7" id="KW-0063">Aspartyl esterase</keyword>
<keyword evidence="4 7" id="KW-0378">Hydrolase</keyword>
<dbReference type="SUPFAM" id="SSF51126">
    <property type="entry name" value="Pectin lyase-like"/>
    <property type="match status" value="1"/>
</dbReference>
<evidence type="ECO:0000259" key="8">
    <source>
        <dbReference type="SMART" id="SM00856"/>
    </source>
</evidence>
<feature type="active site" evidence="6">
    <location>
        <position position="437"/>
    </location>
</feature>
<dbReference type="Pfam" id="PF04043">
    <property type="entry name" value="PMEI"/>
    <property type="match status" value="1"/>
</dbReference>
<comment type="similarity">
    <text evidence="2">In the N-terminal section; belongs to the PMEI family.</text>
</comment>
<dbReference type="InterPro" id="IPR035513">
    <property type="entry name" value="Invertase/methylesterase_inhib"/>
</dbReference>
<accession>A0A843XA19</accession>
<evidence type="ECO:0000256" key="6">
    <source>
        <dbReference type="PROSITE-ProRule" id="PRU10040"/>
    </source>
</evidence>
<comment type="pathway">
    <text evidence="1 7">Glycan metabolism; pectin degradation; 2-dehydro-3-deoxy-D-gluconate from pectin: step 1/5.</text>
</comment>
<dbReference type="SMART" id="SM00856">
    <property type="entry name" value="PMEI"/>
    <property type="match status" value="1"/>
</dbReference>
<dbReference type="PANTHER" id="PTHR31707">
    <property type="entry name" value="PECTINESTERASE"/>
    <property type="match status" value="1"/>
</dbReference>
<comment type="catalytic activity">
    <reaction evidence="7">
        <text>[(1-&gt;4)-alpha-D-galacturonosyl methyl ester](n) + n H2O = [(1-&gt;4)-alpha-D-galacturonosyl](n) + n methanol + n H(+)</text>
        <dbReference type="Rhea" id="RHEA:22380"/>
        <dbReference type="Rhea" id="RHEA-COMP:14570"/>
        <dbReference type="Rhea" id="RHEA-COMP:14573"/>
        <dbReference type="ChEBI" id="CHEBI:15377"/>
        <dbReference type="ChEBI" id="CHEBI:15378"/>
        <dbReference type="ChEBI" id="CHEBI:17790"/>
        <dbReference type="ChEBI" id="CHEBI:140522"/>
        <dbReference type="ChEBI" id="CHEBI:140523"/>
        <dbReference type="EC" id="3.1.1.11"/>
    </reaction>
</comment>
<dbReference type="InterPro" id="IPR000070">
    <property type="entry name" value="Pectinesterase_cat"/>
</dbReference>
<feature type="domain" description="Pectinesterase inhibitor" evidence="8">
    <location>
        <begin position="28"/>
        <end position="197"/>
    </location>
</feature>
<comment type="similarity">
    <text evidence="3">In the C-terminal section; belongs to the pectinesterase family.</text>
</comment>
<organism evidence="9 10">
    <name type="scientific">Colocasia esculenta</name>
    <name type="common">Wild taro</name>
    <name type="synonym">Arum esculentum</name>
    <dbReference type="NCBI Taxonomy" id="4460"/>
    <lineage>
        <taxon>Eukaryota</taxon>
        <taxon>Viridiplantae</taxon>
        <taxon>Streptophyta</taxon>
        <taxon>Embryophyta</taxon>
        <taxon>Tracheophyta</taxon>
        <taxon>Spermatophyta</taxon>
        <taxon>Magnoliopsida</taxon>
        <taxon>Liliopsida</taxon>
        <taxon>Araceae</taxon>
        <taxon>Aroideae</taxon>
        <taxon>Colocasieae</taxon>
        <taxon>Colocasia</taxon>
    </lineage>
</organism>
<dbReference type="InterPro" id="IPR012334">
    <property type="entry name" value="Pectin_lyas_fold"/>
</dbReference>
<gene>
    <name evidence="9" type="ORF">Taro_049072</name>
</gene>
<dbReference type="Gene3D" id="1.20.140.40">
    <property type="entry name" value="Invertase/pectin methylesterase inhibitor family protein"/>
    <property type="match status" value="1"/>
</dbReference>
<dbReference type="AlphaFoldDB" id="A0A843XA19"/>
<dbReference type="FunFam" id="2.160.20.10:FF:000001">
    <property type="entry name" value="Pectinesterase"/>
    <property type="match status" value="1"/>
</dbReference>
<evidence type="ECO:0000256" key="2">
    <source>
        <dbReference type="ARBA" id="ARBA00006027"/>
    </source>
</evidence>
<dbReference type="GO" id="GO:0004857">
    <property type="term" value="F:enzyme inhibitor activity"/>
    <property type="evidence" value="ECO:0007669"/>
    <property type="project" value="InterPro"/>
</dbReference>
<comment type="caution">
    <text evidence="9">The sequence shown here is derived from an EMBL/GenBank/DDBJ whole genome shotgun (WGS) entry which is preliminary data.</text>
</comment>
<evidence type="ECO:0000256" key="3">
    <source>
        <dbReference type="ARBA" id="ARBA00007786"/>
    </source>
</evidence>
<dbReference type="SUPFAM" id="SSF101148">
    <property type="entry name" value="Plant invertase/pectin methylesterase inhibitor"/>
    <property type="match status" value="1"/>
</dbReference>
<evidence type="ECO:0000256" key="4">
    <source>
        <dbReference type="ARBA" id="ARBA00022801"/>
    </source>
</evidence>
<dbReference type="UniPathway" id="UPA00545">
    <property type="reaction ID" value="UER00823"/>
</dbReference>
<dbReference type="Gene3D" id="2.160.20.10">
    <property type="entry name" value="Single-stranded right-handed beta-helix, Pectin lyase-like"/>
    <property type="match status" value="1"/>
</dbReference>
<dbReference type="InterPro" id="IPR033131">
    <property type="entry name" value="Pectinesterase_Asp_AS"/>
</dbReference>
<evidence type="ECO:0000313" key="9">
    <source>
        <dbReference type="EMBL" id="MQM16118.1"/>
    </source>
</evidence>
<name>A0A843XA19_COLES</name>
<dbReference type="InterPro" id="IPR006501">
    <property type="entry name" value="Pectinesterase_inhib_dom"/>
</dbReference>
<dbReference type="EC" id="3.1.1.11" evidence="7"/>
<protein>
    <recommendedName>
        <fullName evidence="7">Pectinesterase</fullName>
        <ecNumber evidence="7">3.1.1.11</ecNumber>
    </recommendedName>
</protein>
<dbReference type="Pfam" id="PF01095">
    <property type="entry name" value="Pectinesterase"/>
    <property type="match status" value="1"/>
</dbReference>
<evidence type="ECO:0000256" key="5">
    <source>
        <dbReference type="ARBA" id="ARBA00023085"/>
    </source>
</evidence>
<dbReference type="InterPro" id="IPR011050">
    <property type="entry name" value="Pectin_lyase_fold/virulence"/>
</dbReference>
<dbReference type="GO" id="GO:0042545">
    <property type="term" value="P:cell wall modification"/>
    <property type="evidence" value="ECO:0007669"/>
    <property type="project" value="UniProtKB-UniRule"/>
</dbReference>
<dbReference type="OrthoDB" id="2019149at2759"/>
<dbReference type="PROSITE" id="PS00503">
    <property type="entry name" value="PECTINESTERASE_2"/>
    <property type="match status" value="1"/>
</dbReference>
<keyword evidence="10" id="KW-1185">Reference proteome</keyword>
<evidence type="ECO:0000256" key="1">
    <source>
        <dbReference type="ARBA" id="ARBA00005184"/>
    </source>
</evidence>
<dbReference type="EMBL" id="NMUH01006852">
    <property type="protein sequence ID" value="MQM16118.1"/>
    <property type="molecule type" value="Genomic_DNA"/>
</dbReference>
<dbReference type="CDD" id="cd15798">
    <property type="entry name" value="PMEI-like_3"/>
    <property type="match status" value="1"/>
</dbReference>
<dbReference type="GO" id="GO:0030599">
    <property type="term" value="F:pectinesterase activity"/>
    <property type="evidence" value="ECO:0007669"/>
    <property type="project" value="UniProtKB-UniRule"/>
</dbReference>
<reference evidence="9" key="1">
    <citation type="submission" date="2017-07" db="EMBL/GenBank/DDBJ databases">
        <title>Taro Niue Genome Assembly and Annotation.</title>
        <authorList>
            <person name="Atibalentja N."/>
            <person name="Keating K."/>
            <person name="Fields C.J."/>
        </authorList>
    </citation>
    <scope>NUCLEOTIDE SEQUENCE</scope>
    <source>
        <strain evidence="9">Niue_2</strain>
        <tissue evidence="9">Leaf</tissue>
    </source>
</reference>
<dbReference type="Proteomes" id="UP000652761">
    <property type="component" value="Unassembled WGS sequence"/>
</dbReference>
<keyword evidence="7" id="KW-0732">Signal</keyword>
<proteinExistence type="inferred from homology"/>
<feature type="chain" id="PRO_5033098745" description="Pectinesterase" evidence="7">
    <location>
        <begin position="25"/>
        <end position="606"/>
    </location>
</feature>
<feature type="signal peptide" evidence="7">
    <location>
        <begin position="1"/>
        <end position="24"/>
    </location>
</feature>
<dbReference type="GO" id="GO:0045490">
    <property type="term" value="P:pectin catabolic process"/>
    <property type="evidence" value="ECO:0007669"/>
    <property type="project" value="UniProtKB-UniRule"/>
</dbReference>